<protein>
    <submittedName>
        <fullName evidence="2">Uncharacterized protein</fullName>
    </submittedName>
</protein>
<proteinExistence type="predicted"/>
<keyword evidence="1" id="KW-1133">Transmembrane helix</keyword>
<evidence type="ECO:0000256" key="1">
    <source>
        <dbReference type="SAM" id="Phobius"/>
    </source>
</evidence>
<evidence type="ECO:0000313" key="2">
    <source>
        <dbReference type="EMBL" id="KRY26294.1"/>
    </source>
</evidence>
<dbReference type="AlphaFoldDB" id="A0A0V1ANB8"/>
<keyword evidence="1" id="KW-0812">Transmembrane</keyword>
<evidence type="ECO:0000313" key="3">
    <source>
        <dbReference type="Proteomes" id="UP000054776"/>
    </source>
</evidence>
<feature type="transmembrane region" description="Helical" evidence="1">
    <location>
        <begin position="6"/>
        <end position="32"/>
    </location>
</feature>
<sequence>MIPFKAMVVFTFLLAEMMPCLWSLVLTALVILKPSSFTLI</sequence>
<dbReference type="EMBL" id="JYDH01000487">
    <property type="protein sequence ID" value="KRY26294.1"/>
    <property type="molecule type" value="Genomic_DNA"/>
</dbReference>
<dbReference type="Proteomes" id="UP000054776">
    <property type="component" value="Unassembled WGS sequence"/>
</dbReference>
<organism evidence="2 3">
    <name type="scientific">Trichinella spiralis</name>
    <name type="common">Trichina worm</name>
    <dbReference type="NCBI Taxonomy" id="6334"/>
    <lineage>
        <taxon>Eukaryota</taxon>
        <taxon>Metazoa</taxon>
        <taxon>Ecdysozoa</taxon>
        <taxon>Nematoda</taxon>
        <taxon>Enoplea</taxon>
        <taxon>Dorylaimia</taxon>
        <taxon>Trichinellida</taxon>
        <taxon>Trichinellidae</taxon>
        <taxon>Trichinella</taxon>
    </lineage>
</organism>
<keyword evidence="3" id="KW-1185">Reference proteome</keyword>
<reference evidence="2 3" key="1">
    <citation type="submission" date="2015-01" db="EMBL/GenBank/DDBJ databases">
        <title>Evolution of Trichinella species and genotypes.</title>
        <authorList>
            <person name="Korhonen P.K."/>
            <person name="Edoardo P."/>
            <person name="Giuseppe L.R."/>
            <person name="Gasser R.B."/>
        </authorList>
    </citation>
    <scope>NUCLEOTIDE SEQUENCE [LARGE SCALE GENOMIC DNA]</scope>
    <source>
        <strain evidence="2">ISS3</strain>
    </source>
</reference>
<dbReference type="InParanoid" id="A0A0V1ANB8"/>
<comment type="caution">
    <text evidence="2">The sequence shown here is derived from an EMBL/GenBank/DDBJ whole genome shotgun (WGS) entry which is preliminary data.</text>
</comment>
<keyword evidence="1" id="KW-0472">Membrane</keyword>
<gene>
    <name evidence="2" type="ORF">T01_10010</name>
</gene>
<name>A0A0V1ANB8_TRISP</name>
<accession>A0A0V1ANB8</accession>